<evidence type="ECO:0000313" key="3">
    <source>
        <dbReference type="EMBL" id="TDP12546.1"/>
    </source>
</evidence>
<organism evidence="3 4">
    <name type="scientific">Roseateles asaccharophilus</name>
    <dbReference type="NCBI Taxonomy" id="582607"/>
    <lineage>
        <taxon>Bacteria</taxon>
        <taxon>Pseudomonadati</taxon>
        <taxon>Pseudomonadota</taxon>
        <taxon>Betaproteobacteria</taxon>
        <taxon>Burkholderiales</taxon>
        <taxon>Sphaerotilaceae</taxon>
        <taxon>Roseateles</taxon>
    </lineage>
</organism>
<feature type="signal peptide" evidence="2">
    <location>
        <begin position="1"/>
        <end position="29"/>
    </location>
</feature>
<feature type="region of interest" description="Disordered" evidence="1">
    <location>
        <begin position="201"/>
        <end position="229"/>
    </location>
</feature>
<sequence length="229" mass="24478">MLQLMNATRRLCLLATAAVMLQGSDLAQAQLPRQNLLVELRWVESGISAAAVAGVRQGAVVVGTGGSVSTRPGGVSLSTRRVEQDSSQQHQLLVLNGGTASVMLAEVELLQWLDYGVSLRSPGEARPQPAARGEALLRSVPVERRSGFVLSPSWPGGEQPVRVELRALAPSGARGEAEILSTVQVPLGQWLTVARRGLQQQRSESGVLSSRDAEQQSQRELQLRVQPAP</sequence>
<name>A0A4R6NA21_9BURK</name>
<dbReference type="Proteomes" id="UP000295357">
    <property type="component" value="Unassembled WGS sequence"/>
</dbReference>
<evidence type="ECO:0000256" key="1">
    <source>
        <dbReference type="SAM" id="MobiDB-lite"/>
    </source>
</evidence>
<evidence type="ECO:0008006" key="5">
    <source>
        <dbReference type="Google" id="ProtNLM"/>
    </source>
</evidence>
<dbReference type="AlphaFoldDB" id="A0A4R6NA21"/>
<evidence type="ECO:0000313" key="4">
    <source>
        <dbReference type="Proteomes" id="UP000295357"/>
    </source>
</evidence>
<proteinExistence type="predicted"/>
<accession>A0A4R6NA21</accession>
<gene>
    <name evidence="3" type="ORF">DFR39_10118</name>
</gene>
<feature type="chain" id="PRO_5020276888" description="Type II/III secretion system protein" evidence="2">
    <location>
        <begin position="30"/>
        <end position="229"/>
    </location>
</feature>
<keyword evidence="4" id="KW-1185">Reference proteome</keyword>
<evidence type="ECO:0000256" key="2">
    <source>
        <dbReference type="SAM" id="SignalP"/>
    </source>
</evidence>
<dbReference type="EMBL" id="SNXE01000001">
    <property type="protein sequence ID" value="TDP12546.1"/>
    <property type="molecule type" value="Genomic_DNA"/>
</dbReference>
<reference evidence="3 4" key="1">
    <citation type="submission" date="2019-03" db="EMBL/GenBank/DDBJ databases">
        <title>Genomic Encyclopedia of Type Strains, Phase IV (KMG-IV): sequencing the most valuable type-strain genomes for metagenomic binning, comparative biology and taxonomic classification.</title>
        <authorList>
            <person name="Goeker M."/>
        </authorList>
    </citation>
    <scope>NUCLEOTIDE SEQUENCE [LARGE SCALE GENOMIC DNA]</scope>
    <source>
        <strain evidence="3 4">DSM 25082</strain>
    </source>
</reference>
<protein>
    <recommendedName>
        <fullName evidence="5">Type II/III secretion system protein</fullName>
    </recommendedName>
</protein>
<comment type="caution">
    <text evidence="3">The sequence shown here is derived from an EMBL/GenBank/DDBJ whole genome shotgun (WGS) entry which is preliminary data.</text>
</comment>
<keyword evidence="2" id="KW-0732">Signal</keyword>